<dbReference type="PANTHER" id="PTHR36204">
    <property type="entry name" value="N-ACETYLMANNOSAMINE-6-PHOSPHATE 2-EPIMERASE-RELATED"/>
    <property type="match status" value="1"/>
</dbReference>
<name>A0A7X5VDM2_9ACTN</name>
<reference evidence="8 9" key="1">
    <citation type="submission" date="2020-03" db="EMBL/GenBank/DDBJ databases">
        <title>Sequencing the genomes of 1000 actinobacteria strains.</title>
        <authorList>
            <person name="Klenk H.-P."/>
        </authorList>
    </citation>
    <scope>NUCLEOTIDE SEQUENCE [LARGE SCALE GENOMIC DNA]</scope>
    <source>
        <strain evidence="8 9">DSM 45490</strain>
    </source>
</reference>
<dbReference type="UniPathway" id="UPA00629">
    <property type="reaction ID" value="UER00682"/>
</dbReference>
<dbReference type="HAMAP" id="MF_01235">
    <property type="entry name" value="ManNAc6P_epimer"/>
    <property type="match status" value="1"/>
</dbReference>
<dbReference type="GO" id="GO:0005975">
    <property type="term" value="P:carbohydrate metabolic process"/>
    <property type="evidence" value="ECO:0007669"/>
    <property type="project" value="UniProtKB-UniRule"/>
</dbReference>
<comment type="caution">
    <text evidence="8">The sequence shown here is derived from an EMBL/GenBank/DDBJ whole genome shotgun (WGS) entry which is preliminary data.</text>
</comment>
<dbReference type="RefSeq" id="WP_167209486.1">
    <property type="nucleotide sequence ID" value="NZ_JAASRO010000001.1"/>
</dbReference>
<comment type="pathway">
    <text evidence="3 7">Amino-sugar metabolism; N-acetylneuraminate degradation; D-fructose 6-phosphate from N-acetylneuraminate: step 3/5.</text>
</comment>
<dbReference type="GO" id="GO:0019262">
    <property type="term" value="P:N-acetylneuraminate catabolic process"/>
    <property type="evidence" value="ECO:0007669"/>
    <property type="project" value="UniProtKB-UniRule"/>
</dbReference>
<proteinExistence type="inferred from homology"/>
<evidence type="ECO:0000256" key="3">
    <source>
        <dbReference type="ARBA" id="ARBA00005081"/>
    </source>
</evidence>
<dbReference type="InterPro" id="IPR013785">
    <property type="entry name" value="Aldolase_TIM"/>
</dbReference>
<gene>
    <name evidence="7" type="primary">nanE</name>
    <name evidence="8" type="ORF">BJY22_004299</name>
</gene>
<dbReference type="Gene3D" id="3.20.20.70">
    <property type="entry name" value="Aldolase class I"/>
    <property type="match status" value="1"/>
</dbReference>
<dbReference type="GO" id="GO:0005829">
    <property type="term" value="C:cytosol"/>
    <property type="evidence" value="ECO:0007669"/>
    <property type="project" value="TreeGrafter"/>
</dbReference>
<evidence type="ECO:0000313" key="9">
    <source>
        <dbReference type="Proteomes" id="UP000555407"/>
    </source>
</evidence>
<comment type="catalytic activity">
    <reaction evidence="1 7">
        <text>an N-acyl-D-glucosamine 6-phosphate = an N-acyl-D-mannosamine 6-phosphate</text>
        <dbReference type="Rhea" id="RHEA:23932"/>
        <dbReference type="ChEBI" id="CHEBI:57599"/>
        <dbReference type="ChEBI" id="CHEBI:57666"/>
        <dbReference type="EC" id="5.1.3.9"/>
    </reaction>
</comment>
<evidence type="ECO:0000256" key="2">
    <source>
        <dbReference type="ARBA" id="ARBA00002147"/>
    </source>
</evidence>
<evidence type="ECO:0000256" key="1">
    <source>
        <dbReference type="ARBA" id="ARBA00000056"/>
    </source>
</evidence>
<dbReference type="Pfam" id="PF04131">
    <property type="entry name" value="NanE"/>
    <property type="match status" value="1"/>
</dbReference>
<comment type="function">
    <text evidence="2 7">Converts N-acetylmannosamine-6-phosphate (ManNAc-6-P) to N-acetylglucosamine-6-phosphate (GlcNAc-6-P).</text>
</comment>
<organism evidence="8 9">
    <name type="scientific">Kribbella shirazensis</name>
    <dbReference type="NCBI Taxonomy" id="1105143"/>
    <lineage>
        <taxon>Bacteria</taxon>
        <taxon>Bacillati</taxon>
        <taxon>Actinomycetota</taxon>
        <taxon>Actinomycetes</taxon>
        <taxon>Propionibacteriales</taxon>
        <taxon>Kribbellaceae</taxon>
        <taxon>Kribbella</taxon>
    </lineage>
</organism>
<dbReference type="EMBL" id="JAASRO010000001">
    <property type="protein sequence ID" value="NIK58582.1"/>
    <property type="molecule type" value="Genomic_DNA"/>
</dbReference>
<dbReference type="PANTHER" id="PTHR36204:SF1">
    <property type="entry name" value="N-ACETYLMANNOSAMINE-6-PHOSPHATE 2-EPIMERASE-RELATED"/>
    <property type="match status" value="1"/>
</dbReference>
<comment type="similarity">
    <text evidence="4 7">Belongs to the NanE family.</text>
</comment>
<accession>A0A7X5VDM2</accession>
<protein>
    <recommendedName>
        <fullName evidence="7">Putative N-acetylmannosamine-6-phosphate 2-epimerase</fullName>
        <ecNumber evidence="7">5.1.3.9</ecNumber>
    </recommendedName>
    <alternativeName>
        <fullName evidence="7">ManNAc-6-P epimerase</fullName>
    </alternativeName>
</protein>
<evidence type="ECO:0000256" key="7">
    <source>
        <dbReference type="HAMAP-Rule" id="MF_01235"/>
    </source>
</evidence>
<dbReference type="SUPFAM" id="SSF51366">
    <property type="entry name" value="Ribulose-phoshate binding barrel"/>
    <property type="match status" value="1"/>
</dbReference>
<evidence type="ECO:0000313" key="8">
    <source>
        <dbReference type="EMBL" id="NIK58582.1"/>
    </source>
</evidence>
<dbReference type="InterPro" id="IPR011060">
    <property type="entry name" value="RibuloseP-bd_barrel"/>
</dbReference>
<sequence length="225" mass="22912">MNDVLQAVRGRLVVSCQAYPGEAMNSPDVMRAVALAVVGGGAAGVRVQGIEDVTAIRAAVDVPVIGLWKDGNDEVFITPTLEHALAVAEAGADVVALDGTQRPRPDGRGLAEVVAAVQDRTGKLVMADCSTFEEGVAAAAAGADLIGTTLSGYTSYTSTVDGPDLELVARLAAAIDKPVVAEGRIRTPDQAAAAIAAGAWSVVVGTAITHPGAITGWFTERLGRL</sequence>
<dbReference type="GO" id="GO:0006053">
    <property type="term" value="P:N-acetylmannosamine catabolic process"/>
    <property type="evidence" value="ECO:0007669"/>
    <property type="project" value="TreeGrafter"/>
</dbReference>
<dbReference type="GO" id="GO:0047465">
    <property type="term" value="F:N-acylglucosamine-6-phosphate 2-epimerase activity"/>
    <property type="evidence" value="ECO:0007669"/>
    <property type="project" value="UniProtKB-EC"/>
</dbReference>
<evidence type="ECO:0000256" key="5">
    <source>
        <dbReference type="ARBA" id="ARBA00023235"/>
    </source>
</evidence>
<keyword evidence="9" id="KW-1185">Reference proteome</keyword>
<dbReference type="AlphaFoldDB" id="A0A7X5VDM2"/>
<dbReference type="EC" id="5.1.3.9" evidence="7"/>
<dbReference type="InterPro" id="IPR007260">
    <property type="entry name" value="NanE"/>
</dbReference>
<dbReference type="Proteomes" id="UP000555407">
    <property type="component" value="Unassembled WGS sequence"/>
</dbReference>
<keyword evidence="6 7" id="KW-0119">Carbohydrate metabolism</keyword>
<evidence type="ECO:0000256" key="4">
    <source>
        <dbReference type="ARBA" id="ARBA00007439"/>
    </source>
</evidence>
<evidence type="ECO:0000256" key="6">
    <source>
        <dbReference type="ARBA" id="ARBA00023277"/>
    </source>
</evidence>
<dbReference type="NCBIfam" id="NF002231">
    <property type="entry name" value="PRK01130.1"/>
    <property type="match status" value="1"/>
</dbReference>
<keyword evidence="5 7" id="KW-0413">Isomerase</keyword>
<dbReference type="CDD" id="cd04729">
    <property type="entry name" value="NanE"/>
    <property type="match status" value="1"/>
</dbReference>